<name>A0AAJ6CUQ2_9CHLR</name>
<dbReference type="PANTHER" id="PTHR42760">
    <property type="entry name" value="SHORT-CHAIN DEHYDROGENASES/REDUCTASES FAMILY MEMBER"/>
    <property type="match status" value="1"/>
</dbReference>
<dbReference type="EMBL" id="WMBE01000001">
    <property type="protein sequence ID" value="MDG0865785.1"/>
    <property type="molecule type" value="Genomic_DNA"/>
</dbReference>
<dbReference type="GO" id="GO:0016616">
    <property type="term" value="F:oxidoreductase activity, acting on the CH-OH group of donors, NAD or NADP as acceptor"/>
    <property type="evidence" value="ECO:0007669"/>
    <property type="project" value="TreeGrafter"/>
</dbReference>
<gene>
    <name evidence="3" type="ORF">GKO46_01695</name>
    <name evidence="4" type="ORF">GKO48_07575</name>
</gene>
<sequence>MSSNRFDGKVALVVGGANADESRLLGFAGLSALEIARDGGKVVIGDIDDEAGNRSVKKMKDAGLTADYVHMDVTSESDWKSAVDLTNELHGRLDIMIMAAGIPDRGVTLDTTGVDSWRRVMDVTNMGMFLGTRAVVDPMRNSGGGSIVLISSMMAKVVRDQANAYATSRAGMTHFARSAAVQYGSDNIRVNTVLPGWTLTPFTAGAFDDEWADRLGKRVPLGRVADASDIAGPILFLASDEAKYVTGSELLADGGVTGWIGPMD</sequence>
<reference evidence="5 6" key="1">
    <citation type="submission" date="2019-11" db="EMBL/GenBank/DDBJ databases">
        <authorList>
            <person name="Cho J.-C."/>
        </authorList>
    </citation>
    <scope>NUCLEOTIDE SEQUENCE [LARGE SCALE GENOMIC DNA]</scope>
    <source>
        <strain evidence="4 5">JH1073</strain>
        <strain evidence="3 6">JH702</strain>
    </source>
</reference>
<accession>A0AAJ6CUQ2</accession>
<dbReference type="InterPro" id="IPR002347">
    <property type="entry name" value="SDR_fam"/>
</dbReference>
<evidence type="ECO:0000313" key="4">
    <source>
        <dbReference type="EMBL" id="WFG39484.1"/>
    </source>
</evidence>
<dbReference type="FunFam" id="3.40.50.720:FF:000084">
    <property type="entry name" value="Short-chain dehydrogenase reductase"/>
    <property type="match status" value="1"/>
</dbReference>
<dbReference type="Pfam" id="PF13561">
    <property type="entry name" value="adh_short_C2"/>
    <property type="match status" value="1"/>
</dbReference>
<dbReference type="InterPro" id="IPR036291">
    <property type="entry name" value="NAD(P)-bd_dom_sf"/>
</dbReference>
<dbReference type="PRINTS" id="PR00081">
    <property type="entry name" value="GDHRDH"/>
</dbReference>
<reference evidence="5" key="3">
    <citation type="submission" date="2023-06" db="EMBL/GenBank/DDBJ databases">
        <title>Pangenomics reveal diversification of enzyme families and niche specialization in globally abundant SAR202 bacteria.</title>
        <authorList>
            <person name="Saw J.H.W."/>
        </authorList>
    </citation>
    <scope>NUCLEOTIDE SEQUENCE [LARGE SCALE GENOMIC DNA]</scope>
    <source>
        <strain evidence="5">JH1073</strain>
    </source>
</reference>
<proteinExistence type="inferred from homology"/>
<evidence type="ECO:0000256" key="1">
    <source>
        <dbReference type="ARBA" id="ARBA00006484"/>
    </source>
</evidence>
<keyword evidence="5" id="KW-1185">Reference proteome</keyword>
<evidence type="ECO:0000256" key="2">
    <source>
        <dbReference type="ARBA" id="ARBA00023002"/>
    </source>
</evidence>
<dbReference type="Gene3D" id="3.40.50.720">
    <property type="entry name" value="NAD(P)-binding Rossmann-like Domain"/>
    <property type="match status" value="1"/>
</dbReference>
<dbReference type="RefSeq" id="WP_342823225.1">
    <property type="nucleotide sequence ID" value="NZ_CP046146.1"/>
</dbReference>
<dbReference type="Proteomes" id="UP001321249">
    <property type="component" value="Unassembled WGS sequence"/>
</dbReference>
<evidence type="ECO:0000313" key="5">
    <source>
        <dbReference type="Proteomes" id="UP001219901"/>
    </source>
</evidence>
<dbReference type="AlphaFoldDB" id="A0AAJ6CUQ2"/>
<evidence type="ECO:0000313" key="6">
    <source>
        <dbReference type="Proteomes" id="UP001321249"/>
    </source>
</evidence>
<keyword evidence="2" id="KW-0560">Oxidoreductase</keyword>
<evidence type="ECO:0000313" key="3">
    <source>
        <dbReference type="EMBL" id="MDG0865785.1"/>
    </source>
</evidence>
<comment type="similarity">
    <text evidence="1">Belongs to the short-chain dehydrogenases/reductases (SDR) family.</text>
</comment>
<dbReference type="Proteomes" id="UP001219901">
    <property type="component" value="Chromosome"/>
</dbReference>
<reference evidence="4" key="2">
    <citation type="journal article" date="2023" name="Nat. Commun.">
        <title>Cultivation of marine bacteria of the SAR202 clade.</title>
        <authorList>
            <person name="Lim Y."/>
            <person name="Seo J.H."/>
            <person name="Giovannoni S.J."/>
            <person name="Kang I."/>
            <person name="Cho J.C."/>
        </authorList>
    </citation>
    <scope>NUCLEOTIDE SEQUENCE</scope>
    <source>
        <strain evidence="4">JH1073</strain>
    </source>
</reference>
<protein>
    <submittedName>
        <fullName evidence="4">SDR family oxidoreductase</fullName>
    </submittedName>
</protein>
<dbReference type="EMBL" id="CP046147">
    <property type="protein sequence ID" value="WFG39484.1"/>
    <property type="molecule type" value="Genomic_DNA"/>
</dbReference>
<dbReference type="PANTHER" id="PTHR42760:SF133">
    <property type="entry name" value="3-OXOACYL-[ACYL-CARRIER-PROTEIN] REDUCTASE"/>
    <property type="match status" value="1"/>
</dbReference>
<dbReference type="PRINTS" id="PR00080">
    <property type="entry name" value="SDRFAMILY"/>
</dbReference>
<organism evidence="4 5">
    <name type="scientific">Candidatus Lucifugimonas marina</name>
    <dbReference type="NCBI Taxonomy" id="3038979"/>
    <lineage>
        <taxon>Bacteria</taxon>
        <taxon>Bacillati</taxon>
        <taxon>Chloroflexota</taxon>
        <taxon>Dehalococcoidia</taxon>
        <taxon>SAR202 cluster</taxon>
        <taxon>Candidatus Lucifugimonadales</taxon>
        <taxon>Candidatus Lucifugimonadaceae</taxon>
        <taxon>Candidatus Lucifugimonas</taxon>
    </lineage>
</organism>
<dbReference type="SUPFAM" id="SSF51735">
    <property type="entry name" value="NAD(P)-binding Rossmann-fold domains"/>
    <property type="match status" value="1"/>
</dbReference>